<evidence type="ECO:0000313" key="2">
    <source>
        <dbReference type="EMBL" id="MEE7489996.1"/>
    </source>
</evidence>
<dbReference type="PANTHER" id="PTHR31881:SF6">
    <property type="entry name" value="OS09G0494600 PROTEIN"/>
    <property type="match status" value="1"/>
</dbReference>
<keyword evidence="1" id="KW-1133">Transmembrane helix</keyword>
<sequence length="257" mass="28151">MTDLSTGSAAFSHLDLAALVYFIVAWIAYGLSVGRLRGRAVSLSQIMNGHRANWARQVIGRDNRVVDTQINASLQNGTAFFASTSLIALGSVLTLSRSGDDVLNLFATLPFGTVANRLTWELKVAGLALIFVYAFFKFAWAYRLFNYTAILLGAVPHKGSGTSDVEMLRAVRRLAAMNVSAGRHFARGQRAFFFALAYLGWFISPYVLFVSTTAVVIIMWRRQFASEIRKALLEAGEGPHEGPLEAPLLSPAEEART</sequence>
<keyword evidence="3" id="KW-1185">Reference proteome</keyword>
<keyword evidence="1" id="KW-0472">Membrane</keyword>
<gene>
    <name evidence="2" type="ORF">MOTC310_05725</name>
</gene>
<feature type="transmembrane region" description="Helical" evidence="1">
    <location>
        <begin position="192"/>
        <end position="220"/>
    </location>
</feature>
<dbReference type="EMBL" id="MLCA01000001">
    <property type="protein sequence ID" value="MEE7489996.1"/>
    <property type="molecule type" value="Genomic_DNA"/>
</dbReference>
<dbReference type="Pfam" id="PF04654">
    <property type="entry name" value="DUF599"/>
    <property type="match status" value="1"/>
</dbReference>
<feature type="transmembrane region" description="Helical" evidence="1">
    <location>
        <begin position="12"/>
        <end position="31"/>
    </location>
</feature>
<accession>A0ABU7TK28</accession>
<dbReference type="PANTHER" id="PTHR31881">
    <property type="match status" value="1"/>
</dbReference>
<reference evidence="2 3" key="1">
    <citation type="journal article" date="2012" name="Genet. Mol. Biol.">
        <title>Analysis of 16S rRNA and mxaF genes revealing insights into Methylobacterium niche-specific plant association.</title>
        <authorList>
            <person name="Dourado M.N."/>
            <person name="Andreote F.D."/>
            <person name="Dini-Andreote F."/>
            <person name="Conti R."/>
            <person name="Araujo J.M."/>
            <person name="Araujo W.L."/>
        </authorList>
    </citation>
    <scope>NUCLEOTIDE SEQUENCE [LARGE SCALE GENOMIC DNA]</scope>
    <source>
        <strain evidence="2 3">TC3-10</strain>
    </source>
</reference>
<proteinExistence type="predicted"/>
<dbReference type="RefSeq" id="WP_331290516.1">
    <property type="nucleotide sequence ID" value="NZ_MLBR01000029.1"/>
</dbReference>
<protein>
    <recommendedName>
        <fullName evidence="4">DUF599 family protein</fullName>
    </recommendedName>
</protein>
<dbReference type="Proteomes" id="UP001355206">
    <property type="component" value="Unassembled WGS sequence"/>
</dbReference>
<comment type="caution">
    <text evidence="2">The sequence shown here is derived from an EMBL/GenBank/DDBJ whole genome shotgun (WGS) entry which is preliminary data.</text>
</comment>
<evidence type="ECO:0000313" key="3">
    <source>
        <dbReference type="Proteomes" id="UP001355206"/>
    </source>
</evidence>
<dbReference type="InterPro" id="IPR006747">
    <property type="entry name" value="DUF599"/>
</dbReference>
<name>A0ABU7TK28_9HYPH</name>
<evidence type="ECO:0008006" key="4">
    <source>
        <dbReference type="Google" id="ProtNLM"/>
    </source>
</evidence>
<keyword evidence="1" id="KW-0812">Transmembrane</keyword>
<evidence type="ECO:0000256" key="1">
    <source>
        <dbReference type="SAM" id="Phobius"/>
    </source>
</evidence>
<feature type="transmembrane region" description="Helical" evidence="1">
    <location>
        <begin position="124"/>
        <end position="142"/>
    </location>
</feature>
<organism evidence="2 3">
    <name type="scientific">Methylobacterium oryzae</name>
    <dbReference type="NCBI Taxonomy" id="334852"/>
    <lineage>
        <taxon>Bacteria</taxon>
        <taxon>Pseudomonadati</taxon>
        <taxon>Pseudomonadota</taxon>
        <taxon>Alphaproteobacteria</taxon>
        <taxon>Hyphomicrobiales</taxon>
        <taxon>Methylobacteriaceae</taxon>
        <taxon>Methylobacterium</taxon>
    </lineage>
</organism>